<dbReference type="PROSITE" id="PS51635">
    <property type="entry name" value="PNPLA"/>
    <property type="match status" value="1"/>
</dbReference>
<dbReference type="RefSeq" id="WP_289607820.1">
    <property type="nucleotide sequence ID" value="NZ_JAUDCG010000026.1"/>
</dbReference>
<comment type="caution">
    <text evidence="4">Lacks conserved residue(s) required for the propagation of feature annotation.</text>
</comment>
<feature type="active site" description="Proton acceptor" evidence="4">
    <location>
        <position position="161"/>
    </location>
</feature>
<evidence type="ECO:0000256" key="2">
    <source>
        <dbReference type="ARBA" id="ARBA00022963"/>
    </source>
</evidence>
<dbReference type="InterPro" id="IPR016035">
    <property type="entry name" value="Acyl_Trfase/lysoPLipase"/>
</dbReference>
<keyword evidence="3 4" id="KW-0443">Lipid metabolism</keyword>
<reference evidence="6 7" key="3">
    <citation type="submission" date="2023-06" db="EMBL/GenBank/DDBJ databases">
        <authorList>
            <person name="Zeman M."/>
            <person name="Kubasova T."/>
            <person name="Jahodarova E."/>
            <person name="Nykrynova M."/>
            <person name="Rychlik I."/>
        </authorList>
    </citation>
    <scope>NUCLEOTIDE SEQUENCE [LARGE SCALE GENOMIC DNA]</scope>
    <source>
        <strain evidence="6 7">ET39</strain>
    </source>
</reference>
<protein>
    <submittedName>
        <fullName evidence="6">Patatin family protein</fullName>
    </submittedName>
</protein>
<dbReference type="SUPFAM" id="SSF52151">
    <property type="entry name" value="FabD/lysophospholipase-like"/>
    <property type="match status" value="1"/>
</dbReference>
<dbReference type="PANTHER" id="PTHR14226:SF25">
    <property type="entry name" value="PHOSPHOESTERASE"/>
    <property type="match status" value="1"/>
</dbReference>
<organism evidence="6 7">
    <name type="scientific">Amedibacillus dolichus</name>
    <dbReference type="NCBI Taxonomy" id="31971"/>
    <lineage>
        <taxon>Bacteria</taxon>
        <taxon>Bacillati</taxon>
        <taxon>Bacillota</taxon>
        <taxon>Erysipelotrichia</taxon>
        <taxon>Erysipelotrichales</taxon>
        <taxon>Erysipelotrichaceae</taxon>
        <taxon>Amedibacillus</taxon>
    </lineage>
</organism>
<reference evidence="6 7" key="2">
    <citation type="submission" date="2023-06" db="EMBL/GenBank/DDBJ databases">
        <title>Identification and characterization of horizontal gene transfer across gut microbiota members of farm animals based on homology search.</title>
        <authorList>
            <person name="Schwarzerova J."/>
            <person name="Nykrynova M."/>
            <person name="Jureckova K."/>
            <person name="Cejkova D."/>
            <person name="Rychlik I."/>
        </authorList>
    </citation>
    <scope>NUCLEOTIDE SEQUENCE [LARGE SCALE GENOMIC DNA]</scope>
    <source>
        <strain evidence="6 7">ET39</strain>
    </source>
</reference>
<reference evidence="7" key="1">
    <citation type="submission" date="2023-06" db="EMBL/GenBank/DDBJ databases">
        <title>Identification and characterization of horizontal gene transfer across gut microbiota members of farm animals based on homology search.</title>
        <authorList>
            <person name="Zeman M."/>
            <person name="Kubasova T."/>
            <person name="Jahodarova E."/>
            <person name="Nykrynova M."/>
            <person name="Rychlik I."/>
        </authorList>
    </citation>
    <scope>NUCLEOTIDE SEQUENCE [LARGE SCALE GENOMIC DNA]</scope>
    <source>
        <strain evidence="7">ET39</strain>
    </source>
</reference>
<dbReference type="InterPro" id="IPR050301">
    <property type="entry name" value="NTE"/>
</dbReference>
<accession>A0ABT7UCL0</accession>
<comment type="caution">
    <text evidence="6">The sequence shown here is derived from an EMBL/GenBank/DDBJ whole genome shotgun (WGS) entry which is preliminary data.</text>
</comment>
<evidence type="ECO:0000256" key="1">
    <source>
        <dbReference type="ARBA" id="ARBA00022801"/>
    </source>
</evidence>
<dbReference type="PANTHER" id="PTHR14226">
    <property type="entry name" value="NEUROPATHY TARGET ESTERASE/SWISS CHEESE D.MELANOGASTER"/>
    <property type="match status" value="1"/>
</dbReference>
<keyword evidence="2 4" id="KW-0442">Lipid degradation</keyword>
<sequence length="286" mass="32423">MTEKTTALILEGGALRGVYTSGVLDVMMLHHLKFMRVVGISAGSLNGLYYVADQIGKAAELNLNYVRDSRYMGVSHLAKEKSFFNFDFVFQDIFNDLIPFDFDTFHNSDIRFWAGVTNCANGQIEFIEKSEQADFLNVCRASSSIPILSAPVEIDGQYYVDGGVACAVPLFEDLPFACDRLVLVLTRPKGYRKSSVPEAVQKFYRVHFKDSPGMIDRLVTAPLRYNEKMDAIDEMEKQGRVFVIRPQKPVNVSRIEKDVEKLTALYRDGRQDMAFAYRSLMEFLEA</sequence>
<dbReference type="Pfam" id="PF01734">
    <property type="entry name" value="Patatin"/>
    <property type="match status" value="1"/>
</dbReference>
<feature type="active site" description="Nucleophile" evidence="4">
    <location>
        <position position="41"/>
    </location>
</feature>
<name>A0ABT7UCL0_9FIRM</name>
<feature type="domain" description="PNPLA" evidence="5">
    <location>
        <begin position="8"/>
        <end position="174"/>
    </location>
</feature>
<dbReference type="CDD" id="cd07208">
    <property type="entry name" value="Pat_hypo_Ecoli_yjju_like"/>
    <property type="match status" value="1"/>
</dbReference>
<evidence type="ECO:0000313" key="7">
    <source>
        <dbReference type="Proteomes" id="UP001529340"/>
    </source>
</evidence>
<dbReference type="InterPro" id="IPR045943">
    <property type="entry name" value="DUF6363"/>
</dbReference>
<evidence type="ECO:0000256" key="4">
    <source>
        <dbReference type="PROSITE-ProRule" id="PRU01161"/>
    </source>
</evidence>
<evidence type="ECO:0000256" key="3">
    <source>
        <dbReference type="ARBA" id="ARBA00023098"/>
    </source>
</evidence>
<feature type="short sequence motif" description="DGA/G" evidence="4">
    <location>
        <begin position="161"/>
        <end position="163"/>
    </location>
</feature>
<dbReference type="InterPro" id="IPR037483">
    <property type="entry name" value="YjjU-like"/>
</dbReference>
<dbReference type="EMBL" id="JAUDCG010000026">
    <property type="protein sequence ID" value="MDM8157361.1"/>
    <property type="molecule type" value="Genomic_DNA"/>
</dbReference>
<gene>
    <name evidence="6" type="ORF">QUV96_06900</name>
</gene>
<evidence type="ECO:0000313" key="6">
    <source>
        <dbReference type="EMBL" id="MDM8157361.1"/>
    </source>
</evidence>
<feature type="short sequence motif" description="GXSXG" evidence="4">
    <location>
        <begin position="39"/>
        <end position="43"/>
    </location>
</feature>
<dbReference type="Pfam" id="PF19890">
    <property type="entry name" value="DUF6363"/>
    <property type="match status" value="1"/>
</dbReference>
<dbReference type="InterPro" id="IPR002641">
    <property type="entry name" value="PNPLA_dom"/>
</dbReference>
<dbReference type="Gene3D" id="3.40.1090.10">
    <property type="entry name" value="Cytosolic phospholipase A2 catalytic domain"/>
    <property type="match status" value="2"/>
</dbReference>
<keyword evidence="7" id="KW-1185">Reference proteome</keyword>
<dbReference type="Proteomes" id="UP001529340">
    <property type="component" value="Unassembled WGS sequence"/>
</dbReference>
<keyword evidence="1 4" id="KW-0378">Hydrolase</keyword>
<evidence type="ECO:0000259" key="5">
    <source>
        <dbReference type="PROSITE" id="PS51635"/>
    </source>
</evidence>
<proteinExistence type="predicted"/>